<feature type="region of interest" description="Disordered" evidence="2">
    <location>
        <begin position="382"/>
        <end position="411"/>
    </location>
</feature>
<evidence type="ECO:0000256" key="1">
    <source>
        <dbReference type="SAM" id="Coils"/>
    </source>
</evidence>
<reference evidence="4" key="1">
    <citation type="submission" date="2023-07" db="EMBL/GenBank/DDBJ databases">
        <title>A chromosome-level genome assembly of Lolium multiflorum.</title>
        <authorList>
            <person name="Chen Y."/>
            <person name="Copetti D."/>
            <person name="Kolliker R."/>
            <person name="Studer B."/>
        </authorList>
    </citation>
    <scope>NUCLEOTIDE SEQUENCE</scope>
    <source>
        <strain evidence="4">02402/16</strain>
        <tissue evidence="4">Leaf</tissue>
    </source>
</reference>
<comment type="caution">
    <text evidence="4">The sequence shown here is derived from an EMBL/GenBank/DDBJ whole genome shotgun (WGS) entry which is preliminary data.</text>
</comment>
<evidence type="ECO:0000259" key="3">
    <source>
        <dbReference type="Pfam" id="PF04195"/>
    </source>
</evidence>
<protein>
    <recommendedName>
        <fullName evidence="3">Transposase (putative) gypsy type domain-containing protein</fullName>
    </recommendedName>
</protein>
<feature type="domain" description="Transposase (putative) gypsy type" evidence="3">
    <location>
        <begin position="54"/>
        <end position="120"/>
    </location>
</feature>
<organism evidence="4 5">
    <name type="scientific">Lolium multiflorum</name>
    <name type="common">Italian ryegrass</name>
    <name type="synonym">Lolium perenne subsp. multiflorum</name>
    <dbReference type="NCBI Taxonomy" id="4521"/>
    <lineage>
        <taxon>Eukaryota</taxon>
        <taxon>Viridiplantae</taxon>
        <taxon>Streptophyta</taxon>
        <taxon>Embryophyta</taxon>
        <taxon>Tracheophyta</taxon>
        <taxon>Spermatophyta</taxon>
        <taxon>Magnoliopsida</taxon>
        <taxon>Liliopsida</taxon>
        <taxon>Poales</taxon>
        <taxon>Poaceae</taxon>
        <taxon>BOP clade</taxon>
        <taxon>Pooideae</taxon>
        <taxon>Poodae</taxon>
        <taxon>Poeae</taxon>
        <taxon>Poeae Chloroplast Group 2 (Poeae type)</taxon>
        <taxon>Loliodinae</taxon>
        <taxon>Loliinae</taxon>
        <taxon>Lolium</taxon>
    </lineage>
</organism>
<feature type="region of interest" description="Disordered" evidence="2">
    <location>
        <begin position="292"/>
        <end position="344"/>
    </location>
</feature>
<proteinExistence type="predicted"/>
<sequence>MAAQDLGTMEWERSKISAQDINLLKKLGLSKKKDALRFPSEESYPSPPIEYRVSFVDHLIRGLSAPIHEFLRGLLFVYGLQLHQLTPNSILHVSIFITLCECFLGVHPNWAMWKRIFYLRRNGSHNIVYNIGGVVICVRPDVEYFDVKFPDSVQGWRKRWLYVREECPDSLEYNIAPFNGGEKILRRRSWDVEATDEEKSATEALMKRIHELQNTRDKELSGIQITAYFLRIRVQPLQARKNPLWMYAGDKDVDRVSKDLPDKDLENLVRKISSLSKKDAIPTSCHVVPYSGTNALPQSTQSIPSAVSLRNKRKRGDAEGSGTSKLSSFPIEEGAPEETAPEEEEHFNAYDAALISSGDEEEEPAANVTAPMSMSHTLPLSETHRTAEETSTPHPDLQRSTPVTSPRASSPKRARIELGGEFNIAGSSTTPLLDDPLMQPFINLGTQFIGYRNTVNGLKEALLAANKRADDLAVKLMESEEAREKAEKDASSIEDLRKRLHKAETALSDKITQQIAREENIISRLESLNRRFVKKMCQDFELQNPEHDRLLDTLSLLEVHGDEVRRSIFDAQAAFSRLFPYFFPKTEQPSTFAALAKSFVPQEDLGLALRQENLKIGMEGTIALVAENQQNIDWAKVGAAPKLKTDKWQALIRAAKPSLEEDPRLPRIHSFVRAQLVAGARFALIMLQICHSKLEMTKVVETVHAKLKKRRRFVDKINDRVTPVAEEMIDDLLRMDDDFFMEGHYADFMGASAEEDRVNIDDLIGRD</sequence>
<dbReference type="Proteomes" id="UP001231189">
    <property type="component" value="Unassembled WGS sequence"/>
</dbReference>
<keyword evidence="1" id="KW-0175">Coiled coil</keyword>
<evidence type="ECO:0000313" key="5">
    <source>
        <dbReference type="Proteomes" id="UP001231189"/>
    </source>
</evidence>
<evidence type="ECO:0000256" key="2">
    <source>
        <dbReference type="SAM" id="MobiDB-lite"/>
    </source>
</evidence>
<feature type="coiled-coil region" evidence="1">
    <location>
        <begin position="469"/>
        <end position="513"/>
    </location>
</feature>
<dbReference type="Pfam" id="PF04195">
    <property type="entry name" value="Transposase_28"/>
    <property type="match status" value="1"/>
</dbReference>
<name>A0AAD8QQM8_LOLMU</name>
<gene>
    <name evidence="4" type="ORF">QYE76_030873</name>
</gene>
<feature type="compositionally biased region" description="Acidic residues" evidence="2">
    <location>
        <begin position="334"/>
        <end position="344"/>
    </location>
</feature>
<dbReference type="InterPro" id="IPR007321">
    <property type="entry name" value="Transposase_28"/>
</dbReference>
<accession>A0AAD8QQM8</accession>
<dbReference type="EMBL" id="JAUUTY010000007">
    <property type="protein sequence ID" value="KAK1607200.1"/>
    <property type="molecule type" value="Genomic_DNA"/>
</dbReference>
<dbReference type="AlphaFoldDB" id="A0AAD8QQM8"/>
<evidence type="ECO:0000313" key="4">
    <source>
        <dbReference type="EMBL" id="KAK1607200.1"/>
    </source>
</evidence>
<feature type="compositionally biased region" description="Polar residues" evidence="2">
    <location>
        <begin position="292"/>
        <end position="305"/>
    </location>
</feature>
<dbReference type="PANTHER" id="PTHR33026:SF7">
    <property type="entry name" value="OS03G0100275 PROTEIN"/>
    <property type="match status" value="1"/>
</dbReference>
<keyword evidence="5" id="KW-1185">Reference proteome</keyword>
<dbReference type="PANTHER" id="PTHR33026">
    <property type="entry name" value="OS06G0360600 PROTEIN"/>
    <property type="match status" value="1"/>
</dbReference>
<feature type="compositionally biased region" description="Polar residues" evidence="2">
    <location>
        <begin position="389"/>
        <end position="408"/>
    </location>
</feature>